<reference evidence="1 2" key="1">
    <citation type="submission" date="2021-01" db="EMBL/GenBank/DDBJ databases">
        <title>Genome seq and assembly of Devosia sp. LEGU1.</title>
        <authorList>
            <person name="Chhetri G."/>
        </authorList>
    </citation>
    <scope>NUCLEOTIDE SEQUENCE [LARGE SCALE GENOMIC DNA]</scope>
    <source>
        <strain evidence="1 2">LEGU1</strain>
    </source>
</reference>
<accession>A0ABX7C718</accession>
<dbReference type="EMBL" id="CP068046">
    <property type="protein sequence ID" value="QQR40053.1"/>
    <property type="molecule type" value="Genomic_DNA"/>
</dbReference>
<proteinExistence type="predicted"/>
<dbReference type="RefSeq" id="WP_201635047.1">
    <property type="nucleotide sequence ID" value="NZ_CP068046.1"/>
</dbReference>
<gene>
    <name evidence="1" type="ORF">JI748_03275</name>
</gene>
<keyword evidence="2" id="KW-1185">Reference proteome</keyword>
<organism evidence="1 2">
    <name type="scientific">Devosia rhizoryzae</name>
    <dbReference type="NCBI Taxonomy" id="2774137"/>
    <lineage>
        <taxon>Bacteria</taxon>
        <taxon>Pseudomonadati</taxon>
        <taxon>Pseudomonadota</taxon>
        <taxon>Alphaproteobacteria</taxon>
        <taxon>Hyphomicrobiales</taxon>
        <taxon>Devosiaceae</taxon>
        <taxon>Devosia</taxon>
    </lineage>
</organism>
<protein>
    <submittedName>
        <fullName evidence="1">Uncharacterized protein</fullName>
    </submittedName>
</protein>
<dbReference type="Proteomes" id="UP000595857">
    <property type="component" value="Chromosome"/>
</dbReference>
<sequence length="202" mass="21781">MLEADAARPSPWSPKADLVPERRRRSLRRSAEALVLVHPAIRSLQGDAVIEGIADDLMIGPGDFTALKVSISGREVYLVCVCNAAWRGHGRHAFFELKALAATMGHTVVLVPESFIRREPRLTNAMMIAGAEGAEIGLTDRMKLLAHLIDNGGSAPLLDLAVMVRGEEPVSAIMALVVEGGLYIDLDKPILPATEVHLVQPL</sequence>
<evidence type="ECO:0000313" key="1">
    <source>
        <dbReference type="EMBL" id="QQR40053.1"/>
    </source>
</evidence>
<name>A0ABX7C718_9HYPH</name>
<evidence type="ECO:0000313" key="2">
    <source>
        <dbReference type="Proteomes" id="UP000595857"/>
    </source>
</evidence>